<accession>A0A182N738</accession>
<dbReference type="SMART" id="SM00697">
    <property type="entry name" value="DM8"/>
    <property type="match status" value="4"/>
</dbReference>
<dbReference type="STRING" id="7168.A0A182N738"/>
<dbReference type="Proteomes" id="UP000075884">
    <property type="component" value="Unassembled WGS sequence"/>
</dbReference>
<dbReference type="Pfam" id="PF02221">
    <property type="entry name" value="E1_DerP2_DerF2"/>
    <property type="match status" value="1"/>
</dbReference>
<evidence type="ECO:0000313" key="7">
    <source>
        <dbReference type="EnsemblMetazoa" id="ADIR003461-PA"/>
    </source>
</evidence>
<dbReference type="InterPro" id="IPR014756">
    <property type="entry name" value="Ig_E-set"/>
</dbReference>
<dbReference type="InterPro" id="IPR033916">
    <property type="entry name" value="ML_Npc2-like"/>
</dbReference>
<keyword evidence="8" id="KW-1185">Reference proteome</keyword>
<evidence type="ECO:0000256" key="4">
    <source>
        <dbReference type="ARBA" id="ARBA00022729"/>
    </source>
</evidence>
<comment type="subcellular location">
    <subcellularLocation>
        <location evidence="1">Secreted</location>
    </subcellularLocation>
</comment>
<dbReference type="Gene3D" id="2.60.40.770">
    <property type="match status" value="1"/>
</dbReference>
<dbReference type="Pfam" id="PF06477">
    <property type="entry name" value="DUF1091"/>
    <property type="match status" value="6"/>
</dbReference>
<dbReference type="CDD" id="cd00916">
    <property type="entry name" value="Npc2_like"/>
    <property type="match status" value="1"/>
</dbReference>
<protein>
    <recommendedName>
        <fullName evidence="6">MD-2-related lipid-recognition domain-containing protein</fullName>
    </recommendedName>
</protein>
<dbReference type="PANTHER" id="PTHR21112:SF0">
    <property type="entry name" value="CHEMOSENSORY PROTEIN A 29A-RELATED"/>
    <property type="match status" value="1"/>
</dbReference>
<name>A0A182N738_9DIPT</name>
<dbReference type="GO" id="GO:0005576">
    <property type="term" value="C:extracellular region"/>
    <property type="evidence" value="ECO:0007669"/>
    <property type="project" value="UniProtKB-SubCell"/>
</dbReference>
<sequence>MQAFSALLVVAAFVAVCSFNGYVQATVVESCGSTRSLVPIEENTVDISNCEKGPCKLKRRTTVSINQKFTPTEDVKSLSTTVFAKIVGLPLPFIGVDGTSACPYLFAEDGETKLDCPLMAGVPVVYKRSFDVLEIYPKIPSLTIHWELATKSGRSITCFEVPAKIVVASFEIMYERIHQNNGTDTIDAANLRIRKFNRTLAVLDGTFELYRDLDDRYAFTVHMSYSGRNNQFMRSPFKLPLQKMCRFLDGTYREYRDEYRGLTNFPEAGVCPMPAQHYYVRNKVLSTKYINRYFQPGLWKGELVVFLEGVVDPVFHIEVLFKVARGNLIMLSRTITVGSLLTLTALISPLPRVSTIAVMYERFHQNNGTDTVDTANLRIRKFNRTLAVMDGTFELYRDLDDRYAFTMYMSYSTLGNNQFIRSPFKLPLQKMCRFLDGTYREYRDEYRGLTNFPEAGVCPMPAQHYYIRNKVLSTKYFSRYFQPGLWKVELVMFLEGVVDPVFHIEVLLKFTLQLSYSPLGNNQFIQSPFRIPTQQMCQFLNTTYREYREQYRPLSNFPEAGDCPMVAKQYYIKNKVLICSNRNMRPTVLVTTVALALFLLDTGDGLLRVILDFDRWEVYNGSAFFNMEKFRIRKYNRTLSVMNGTGVLLVDLDNRYTYGVNFARSAQGNNQFNAYPMKLANKPFCDFVNSYYREYQHLFLNSTNLPMVPREGLCPFPKGTYWAKDLHFDSSVIPVVVPEGVWKCTTDLFIVATGELGATTMNTTIALTVLSVVTFYTLVPCDGLIKVILEFDRWDMVNGTDVFSMESFRVRKYNRTMSVLNGTGSLLIDLDNKYTYGFSFARSALGNNQYDAYPMKLASRPLCEFLRTYYREYQHLFLNFTNLPRVPDDGLCPLPKGKYWVKDLYLDSSVVPIVVPEGFWKATPELRLIETGELIATGSFYVKITASMRPLVLLATVTVAFFLLDPSAGLMKVIVDFDRWEHINGSDVFNVEKLRVRKFNRTLSVLNGTGALLIDLSDKYEYGLSFSRSAQGNNQYDAYPMKIASRPFCEFIRTHYREYQNMFLNFTNLPFVTEKGLCPFPKGEYWVKNAYIDSSQIPVVVPEGFWRAQTELRVIETGEIVARGAMYVKLTKEYVVGLMKVVVEFDHWEHINGSDVFNMEKLRVRKFNRTLSVLNGTVTVLMDVSNEYEYGLSFSRSAQGNNQYFAYPMKIASQPFCDFVRTFYREHQHMFLNFTNLPFIPEQGLCPFPKGEYWVKNAIIDSSQVPIVVPEGFWRAQTDLRVVKTGEVVARGAMYVKLTKEYV</sequence>
<reference evidence="8" key="1">
    <citation type="submission" date="2013-03" db="EMBL/GenBank/DDBJ databases">
        <title>The Genome Sequence of Anopheles dirus WRAIR2.</title>
        <authorList>
            <consortium name="The Broad Institute Genomics Platform"/>
            <person name="Neafsey D.E."/>
            <person name="Walton C."/>
            <person name="Walker B."/>
            <person name="Young S.K."/>
            <person name="Zeng Q."/>
            <person name="Gargeya S."/>
            <person name="Fitzgerald M."/>
            <person name="Haas B."/>
            <person name="Abouelleil A."/>
            <person name="Allen A.W."/>
            <person name="Alvarado L."/>
            <person name="Arachchi H.M."/>
            <person name="Berlin A.M."/>
            <person name="Chapman S.B."/>
            <person name="Gainer-Dewar J."/>
            <person name="Goldberg J."/>
            <person name="Griggs A."/>
            <person name="Gujja S."/>
            <person name="Hansen M."/>
            <person name="Howarth C."/>
            <person name="Imamovic A."/>
            <person name="Ireland A."/>
            <person name="Larimer J."/>
            <person name="McCowan C."/>
            <person name="Murphy C."/>
            <person name="Pearson M."/>
            <person name="Poon T.W."/>
            <person name="Priest M."/>
            <person name="Roberts A."/>
            <person name="Saif S."/>
            <person name="Shea T."/>
            <person name="Sisk P."/>
            <person name="Sykes S."/>
            <person name="Wortman J."/>
            <person name="Nusbaum C."/>
            <person name="Birren B."/>
        </authorList>
    </citation>
    <scope>NUCLEOTIDE SEQUENCE [LARGE SCALE GENOMIC DNA]</scope>
    <source>
        <strain evidence="8">WRAIR2</strain>
    </source>
</reference>
<dbReference type="PANTHER" id="PTHR21112">
    <property type="entry name" value="CHEMOSENSORY PROTEIN A 29A-RELATED"/>
    <property type="match status" value="1"/>
</dbReference>
<evidence type="ECO:0000256" key="3">
    <source>
        <dbReference type="ARBA" id="ARBA00022525"/>
    </source>
</evidence>
<dbReference type="SUPFAM" id="SSF81296">
    <property type="entry name" value="E set domains"/>
    <property type="match status" value="1"/>
</dbReference>
<evidence type="ECO:0000256" key="5">
    <source>
        <dbReference type="SAM" id="SignalP"/>
    </source>
</evidence>
<proteinExistence type="inferred from homology"/>
<dbReference type="EnsemblMetazoa" id="ADIR003461-RA">
    <property type="protein sequence ID" value="ADIR003461-PA"/>
    <property type="gene ID" value="ADIR003461"/>
</dbReference>
<evidence type="ECO:0000256" key="2">
    <source>
        <dbReference type="ARBA" id="ARBA00006370"/>
    </source>
</evidence>
<evidence type="ECO:0000256" key="1">
    <source>
        <dbReference type="ARBA" id="ARBA00004613"/>
    </source>
</evidence>
<organism evidence="7 8">
    <name type="scientific">Anopheles dirus</name>
    <dbReference type="NCBI Taxonomy" id="7168"/>
    <lineage>
        <taxon>Eukaryota</taxon>
        <taxon>Metazoa</taxon>
        <taxon>Ecdysozoa</taxon>
        <taxon>Arthropoda</taxon>
        <taxon>Hexapoda</taxon>
        <taxon>Insecta</taxon>
        <taxon>Pterygota</taxon>
        <taxon>Neoptera</taxon>
        <taxon>Endopterygota</taxon>
        <taxon>Diptera</taxon>
        <taxon>Nematocera</taxon>
        <taxon>Culicoidea</taxon>
        <taxon>Culicidae</taxon>
        <taxon>Anophelinae</taxon>
        <taxon>Anopheles</taxon>
    </lineage>
</organism>
<feature type="domain" description="MD-2-related lipid-recognition" evidence="6">
    <location>
        <begin position="28"/>
        <end position="163"/>
    </location>
</feature>
<keyword evidence="4 5" id="KW-0732">Signal</keyword>
<dbReference type="GO" id="GO:0032367">
    <property type="term" value="P:intracellular cholesterol transport"/>
    <property type="evidence" value="ECO:0007669"/>
    <property type="project" value="InterPro"/>
</dbReference>
<dbReference type="VEuPathDB" id="VectorBase:ADIR003461"/>
<dbReference type="InterPro" id="IPR010512">
    <property type="entry name" value="DUF1091"/>
</dbReference>
<keyword evidence="3" id="KW-0964">Secreted</keyword>
<comment type="similarity">
    <text evidence="2">Belongs to the NPC2 family.</text>
</comment>
<evidence type="ECO:0000259" key="6">
    <source>
        <dbReference type="SMART" id="SM00737"/>
    </source>
</evidence>
<dbReference type="InterPro" id="IPR003172">
    <property type="entry name" value="ML_dom"/>
</dbReference>
<dbReference type="FunFam" id="2.60.40.770:FF:000001">
    <property type="entry name" value="NPC intracellular cholesterol transporter 2"/>
    <property type="match status" value="1"/>
</dbReference>
<feature type="chain" id="PRO_5008129487" description="MD-2-related lipid-recognition domain-containing protein" evidence="5">
    <location>
        <begin position="26"/>
        <end position="1303"/>
    </location>
</feature>
<feature type="signal peptide" evidence="5">
    <location>
        <begin position="1"/>
        <end position="25"/>
    </location>
</feature>
<reference evidence="7" key="2">
    <citation type="submission" date="2020-05" db="UniProtKB">
        <authorList>
            <consortium name="EnsemblMetazoa"/>
        </authorList>
    </citation>
    <scope>IDENTIFICATION</scope>
    <source>
        <strain evidence="7">WRAIR2</strain>
    </source>
</reference>
<dbReference type="SMART" id="SM00737">
    <property type="entry name" value="ML"/>
    <property type="match status" value="1"/>
</dbReference>
<evidence type="ECO:0000313" key="8">
    <source>
        <dbReference type="Proteomes" id="UP000075884"/>
    </source>
</evidence>